<feature type="domain" description="Cation efflux protein transmembrane" evidence="9">
    <location>
        <begin position="12"/>
        <end position="263"/>
    </location>
</feature>
<dbReference type="Gene3D" id="1.20.1510.10">
    <property type="entry name" value="Cation efflux protein transmembrane domain"/>
    <property type="match status" value="1"/>
</dbReference>
<keyword evidence="12" id="KW-1185">Reference proteome</keyword>
<feature type="domain" description="Cation efflux protein cytoplasmic" evidence="10">
    <location>
        <begin position="268"/>
        <end position="341"/>
    </location>
</feature>
<evidence type="ECO:0000256" key="1">
    <source>
        <dbReference type="ARBA" id="ARBA00004141"/>
    </source>
</evidence>
<feature type="transmembrane region" description="Helical" evidence="8">
    <location>
        <begin position="202"/>
        <end position="227"/>
    </location>
</feature>
<dbReference type="SUPFAM" id="SSF161111">
    <property type="entry name" value="Cation efflux protein transmembrane domain-like"/>
    <property type="match status" value="1"/>
</dbReference>
<sequence length="365" mass="40121">MALHLSRSTRLAVVIGISTCFFLAEISLGFYTHSIALIADAFHYLNDLVSFIIALVALKLDIQKSECTDSPKDLSFGWQRAQLLGAFFNGVLLFGLGLSIFLQSIERFIALQYVQNPKMMFIVGGVGLGLNIISAFILHEHGHDHGSTPTIEAPPHISEHCQDSGSKHHDHKHLNFEKLCHSTTAHDHGHGHDHGDLGMMGVFVHVIGDAINNLGVMAAGLIIWLAAPHPGRYYADPGVSMFIAILILLSSMPIMRRAGLILLECVPTGVDMGDVTHDLERIPGVSAIHELHIWRLNQQKTIASVHVVVSENSVEDFMRIARVINECFHAYGIHSVTLQPELSDDTDTDLPRDAEKPGPRCQVIL</sequence>
<evidence type="ECO:0000313" key="11">
    <source>
        <dbReference type="EMBL" id="OQD82738.1"/>
    </source>
</evidence>
<feature type="transmembrane region" description="Helical" evidence="8">
    <location>
        <begin position="233"/>
        <end position="252"/>
    </location>
</feature>
<dbReference type="Proteomes" id="UP000191672">
    <property type="component" value="Unassembled WGS sequence"/>
</dbReference>
<reference evidence="12" key="1">
    <citation type="journal article" date="2017" name="Nat. Microbiol.">
        <title>Global analysis of biosynthetic gene clusters reveals vast potential of secondary metabolite production in Penicillium species.</title>
        <authorList>
            <person name="Nielsen J.C."/>
            <person name="Grijseels S."/>
            <person name="Prigent S."/>
            <person name="Ji B."/>
            <person name="Dainat J."/>
            <person name="Nielsen K.F."/>
            <person name="Frisvad J.C."/>
            <person name="Workman M."/>
            <person name="Nielsen J."/>
        </authorList>
    </citation>
    <scope>NUCLEOTIDE SEQUENCE [LARGE SCALE GENOMIC DNA]</scope>
    <source>
        <strain evidence="12">IBT 31811</strain>
    </source>
</reference>
<dbReference type="InterPro" id="IPR002524">
    <property type="entry name" value="Cation_efflux"/>
</dbReference>
<dbReference type="InterPro" id="IPR027469">
    <property type="entry name" value="Cation_efflux_TMD_sf"/>
</dbReference>
<dbReference type="Gene3D" id="3.30.70.1350">
    <property type="entry name" value="Cation efflux protein, cytoplasmic domain"/>
    <property type="match status" value="1"/>
</dbReference>
<protein>
    <recommendedName>
        <fullName evidence="13">Cation efflux protein cytoplasmic domain-containing protein</fullName>
    </recommendedName>
</protein>
<evidence type="ECO:0008006" key="13">
    <source>
        <dbReference type="Google" id="ProtNLM"/>
    </source>
</evidence>
<dbReference type="Pfam" id="PF01545">
    <property type="entry name" value="Cation_efflux"/>
    <property type="match status" value="1"/>
</dbReference>
<dbReference type="NCBIfam" id="TIGR01297">
    <property type="entry name" value="CDF"/>
    <property type="match status" value="1"/>
</dbReference>
<accession>A0A1V6Q0D6</accession>
<keyword evidence="3" id="KW-0813">Transport</keyword>
<feature type="transmembrane region" description="Helical" evidence="8">
    <location>
        <begin position="12"/>
        <end position="32"/>
    </location>
</feature>
<dbReference type="GO" id="GO:0006882">
    <property type="term" value="P:intracellular zinc ion homeostasis"/>
    <property type="evidence" value="ECO:0007669"/>
    <property type="project" value="TreeGrafter"/>
</dbReference>
<keyword evidence="7 8" id="KW-0472">Membrane</keyword>
<gene>
    <name evidence="11" type="ORF">PENANT_c020G06430</name>
</gene>
<dbReference type="PANTHER" id="PTHR45820">
    <property type="entry name" value="FI23527P1"/>
    <property type="match status" value="1"/>
</dbReference>
<feature type="transmembrane region" description="Helical" evidence="8">
    <location>
        <begin position="117"/>
        <end position="138"/>
    </location>
</feature>
<name>A0A1V6Q0D6_9EURO</name>
<evidence type="ECO:0000256" key="2">
    <source>
        <dbReference type="ARBA" id="ARBA00008873"/>
    </source>
</evidence>
<feature type="transmembrane region" description="Helical" evidence="8">
    <location>
        <begin position="83"/>
        <end position="105"/>
    </location>
</feature>
<keyword evidence="4 8" id="KW-0812">Transmembrane</keyword>
<dbReference type="InterPro" id="IPR058533">
    <property type="entry name" value="Cation_efflux_TM"/>
</dbReference>
<evidence type="ECO:0000256" key="5">
    <source>
        <dbReference type="ARBA" id="ARBA00022833"/>
    </source>
</evidence>
<comment type="caution">
    <text evidence="11">The sequence shown here is derived from an EMBL/GenBank/DDBJ whole genome shotgun (WGS) entry which is preliminary data.</text>
</comment>
<dbReference type="GO" id="GO:0016020">
    <property type="term" value="C:membrane"/>
    <property type="evidence" value="ECO:0007669"/>
    <property type="project" value="UniProtKB-SubCell"/>
</dbReference>
<dbReference type="AlphaFoldDB" id="A0A1V6Q0D6"/>
<comment type="similarity">
    <text evidence="2">Belongs to the cation diffusion facilitator (CDF) transporter (TC 2.A.4) family. SLC30A subfamily.</text>
</comment>
<dbReference type="EMBL" id="MDYN01000020">
    <property type="protein sequence ID" value="OQD82738.1"/>
    <property type="molecule type" value="Genomic_DNA"/>
</dbReference>
<proteinExistence type="inferred from homology"/>
<evidence type="ECO:0000259" key="9">
    <source>
        <dbReference type="Pfam" id="PF01545"/>
    </source>
</evidence>
<evidence type="ECO:0000256" key="6">
    <source>
        <dbReference type="ARBA" id="ARBA00022989"/>
    </source>
</evidence>
<dbReference type="InterPro" id="IPR027470">
    <property type="entry name" value="Cation_efflux_CTD"/>
</dbReference>
<keyword evidence="6 8" id="KW-1133">Transmembrane helix</keyword>
<evidence type="ECO:0000256" key="3">
    <source>
        <dbReference type="ARBA" id="ARBA00022448"/>
    </source>
</evidence>
<organism evidence="11 12">
    <name type="scientific">Penicillium antarcticum</name>
    <dbReference type="NCBI Taxonomy" id="416450"/>
    <lineage>
        <taxon>Eukaryota</taxon>
        <taxon>Fungi</taxon>
        <taxon>Dikarya</taxon>
        <taxon>Ascomycota</taxon>
        <taxon>Pezizomycotina</taxon>
        <taxon>Eurotiomycetes</taxon>
        <taxon>Eurotiomycetidae</taxon>
        <taxon>Eurotiales</taxon>
        <taxon>Aspergillaceae</taxon>
        <taxon>Penicillium</taxon>
    </lineage>
</organism>
<comment type="subcellular location">
    <subcellularLocation>
        <location evidence="1">Membrane</location>
        <topology evidence="1">Multi-pass membrane protein</topology>
    </subcellularLocation>
</comment>
<dbReference type="SUPFAM" id="SSF160240">
    <property type="entry name" value="Cation efflux protein cytoplasmic domain-like"/>
    <property type="match status" value="1"/>
</dbReference>
<dbReference type="STRING" id="416450.A0A1V6Q0D6"/>
<dbReference type="Pfam" id="PF16916">
    <property type="entry name" value="ZT_dimer"/>
    <property type="match status" value="1"/>
</dbReference>
<keyword evidence="5" id="KW-0862">Zinc</keyword>
<evidence type="ECO:0000313" key="12">
    <source>
        <dbReference type="Proteomes" id="UP000191672"/>
    </source>
</evidence>
<dbReference type="PANTHER" id="PTHR45820:SF5">
    <property type="entry name" value="DIFFUSION FACILITATOR FAMILY METAL ION TRANSPORTER, PUTATIVE-RELATED"/>
    <property type="match status" value="1"/>
</dbReference>
<dbReference type="InterPro" id="IPR036837">
    <property type="entry name" value="Cation_efflux_CTD_sf"/>
</dbReference>
<evidence type="ECO:0000259" key="10">
    <source>
        <dbReference type="Pfam" id="PF16916"/>
    </source>
</evidence>
<evidence type="ECO:0000256" key="8">
    <source>
        <dbReference type="SAM" id="Phobius"/>
    </source>
</evidence>
<evidence type="ECO:0000256" key="4">
    <source>
        <dbReference type="ARBA" id="ARBA00022692"/>
    </source>
</evidence>
<evidence type="ECO:0000256" key="7">
    <source>
        <dbReference type="ARBA" id="ARBA00023136"/>
    </source>
</evidence>
<dbReference type="GO" id="GO:0005385">
    <property type="term" value="F:zinc ion transmembrane transporter activity"/>
    <property type="evidence" value="ECO:0007669"/>
    <property type="project" value="TreeGrafter"/>
</dbReference>